<proteinExistence type="predicted"/>
<dbReference type="Gene3D" id="3.30.450.20">
    <property type="entry name" value="PAS domain"/>
    <property type="match status" value="1"/>
</dbReference>
<evidence type="ECO:0000259" key="2">
    <source>
        <dbReference type="PROSITE" id="PS50112"/>
    </source>
</evidence>
<dbReference type="SUPFAM" id="SSF52172">
    <property type="entry name" value="CheY-like"/>
    <property type="match status" value="1"/>
</dbReference>
<dbReference type="SMART" id="SM00086">
    <property type="entry name" value="PAC"/>
    <property type="match status" value="1"/>
</dbReference>
<dbReference type="InterPro" id="IPR035965">
    <property type="entry name" value="PAS-like_dom_sf"/>
</dbReference>
<reference evidence="5 6" key="1">
    <citation type="submission" date="2019-03" db="EMBL/GenBank/DDBJ databases">
        <title>Genomic Encyclopedia of Type Strains, Phase IV (KMG-IV): sequencing the most valuable type-strain genomes for metagenomic binning, comparative biology and taxonomic classification.</title>
        <authorList>
            <person name="Goeker M."/>
        </authorList>
    </citation>
    <scope>NUCLEOTIDE SEQUENCE [LARGE SCALE GENOMIC DNA]</scope>
    <source>
        <strain evidence="5 6">DSM 103428</strain>
    </source>
</reference>
<dbReference type="PANTHER" id="PTHR46663">
    <property type="entry name" value="DIGUANYLATE CYCLASE DGCT-RELATED"/>
    <property type="match status" value="1"/>
</dbReference>
<name>A0A4R1LET8_9BACT</name>
<evidence type="ECO:0000313" key="5">
    <source>
        <dbReference type="EMBL" id="TCK75169.1"/>
    </source>
</evidence>
<keyword evidence="6" id="KW-1185">Reference proteome</keyword>
<dbReference type="InterPro" id="IPR000160">
    <property type="entry name" value="GGDEF_dom"/>
</dbReference>
<dbReference type="Pfam" id="PF13426">
    <property type="entry name" value="PAS_9"/>
    <property type="match status" value="1"/>
</dbReference>
<dbReference type="InterPro" id="IPR052163">
    <property type="entry name" value="DGC-Regulatory_Protein"/>
</dbReference>
<evidence type="ECO:0000256" key="1">
    <source>
        <dbReference type="SAM" id="MobiDB-lite"/>
    </source>
</evidence>
<dbReference type="PANTHER" id="PTHR46663:SF3">
    <property type="entry name" value="SLL0267 PROTEIN"/>
    <property type="match status" value="1"/>
</dbReference>
<dbReference type="SMART" id="SM00267">
    <property type="entry name" value="GGDEF"/>
    <property type="match status" value="1"/>
</dbReference>
<dbReference type="NCBIfam" id="TIGR00254">
    <property type="entry name" value="GGDEF"/>
    <property type="match status" value="1"/>
</dbReference>
<dbReference type="PROSITE" id="PS50112">
    <property type="entry name" value="PAS"/>
    <property type="match status" value="1"/>
</dbReference>
<evidence type="ECO:0000313" key="6">
    <source>
        <dbReference type="Proteomes" id="UP000295210"/>
    </source>
</evidence>
<dbReference type="InterPro" id="IPR029787">
    <property type="entry name" value="Nucleotide_cyclase"/>
</dbReference>
<comment type="caution">
    <text evidence="5">The sequence shown here is derived from an EMBL/GenBank/DDBJ whole genome shotgun (WGS) entry which is preliminary data.</text>
</comment>
<feature type="region of interest" description="Disordered" evidence="1">
    <location>
        <begin position="421"/>
        <end position="459"/>
    </location>
</feature>
<sequence length="459" mass="51115">MKNRGTAGTLIESNLTRELIEASLLSLGFSTVAVIPREQSISPSPTLQLSACDLVITDARSATAVLDAASQSLEKSHRLPPPIVLVRDAAPEQEEASDLSFDGVLQLPLSEEEVSLRLRVILHAHHALVQRFPSLLEDLSLAQSVIRSVTNGIVIADATQPDIPVVYVNPAFEKLTGYSLEEVRGRNCRFMQGTETQQPGLETVRAALQRQCETSTVIRNYRKDGSRFWNELYLSPIRDAEGRVRHFVGIQNDVTLRVEAEQRLGFLAHHDALTGLANRDLLFERMQQAILRANRQKTSIAVLFFDLDKFKNINDVFGHEAGDCLLRLIASRLIAEVRECDTAARLGGDEFILMLPDLTDTQEVPALIHRISERISQTAISCGHSYNPTFSVGYSLYPRDGSNPEELLKVADFAMYAEKHKRRQAEQEDDARCANQASITDAGEDESRSDSPERRTLRS</sequence>
<dbReference type="RefSeq" id="WP_165876570.1">
    <property type="nucleotide sequence ID" value="NZ_SMGK01000001.1"/>
</dbReference>
<dbReference type="NCBIfam" id="TIGR00229">
    <property type="entry name" value="sensory_box"/>
    <property type="match status" value="1"/>
</dbReference>
<dbReference type="Proteomes" id="UP000295210">
    <property type="component" value="Unassembled WGS sequence"/>
</dbReference>
<dbReference type="PROSITE" id="PS50113">
    <property type="entry name" value="PAC"/>
    <property type="match status" value="1"/>
</dbReference>
<feature type="domain" description="GGDEF" evidence="4">
    <location>
        <begin position="298"/>
        <end position="431"/>
    </location>
</feature>
<evidence type="ECO:0000259" key="4">
    <source>
        <dbReference type="PROSITE" id="PS50887"/>
    </source>
</evidence>
<dbReference type="InterPro" id="IPR011006">
    <property type="entry name" value="CheY-like_superfamily"/>
</dbReference>
<dbReference type="SUPFAM" id="SSF55785">
    <property type="entry name" value="PYP-like sensor domain (PAS domain)"/>
    <property type="match status" value="1"/>
</dbReference>
<accession>A0A4R1LET8</accession>
<feature type="domain" description="PAS" evidence="2">
    <location>
        <begin position="138"/>
        <end position="211"/>
    </location>
</feature>
<dbReference type="Pfam" id="PF00990">
    <property type="entry name" value="GGDEF"/>
    <property type="match status" value="1"/>
</dbReference>
<dbReference type="AlphaFoldDB" id="A0A4R1LET8"/>
<protein>
    <submittedName>
        <fullName evidence="5">PAS domain S-box-containing protein/diguanylate cyclase (GGDEF)-like protein</fullName>
    </submittedName>
</protein>
<dbReference type="FunFam" id="3.30.70.270:FF:000001">
    <property type="entry name" value="Diguanylate cyclase domain protein"/>
    <property type="match status" value="1"/>
</dbReference>
<dbReference type="PROSITE" id="PS50887">
    <property type="entry name" value="GGDEF"/>
    <property type="match status" value="1"/>
</dbReference>
<dbReference type="GO" id="GO:0003824">
    <property type="term" value="F:catalytic activity"/>
    <property type="evidence" value="ECO:0007669"/>
    <property type="project" value="UniProtKB-ARBA"/>
</dbReference>
<dbReference type="SUPFAM" id="SSF55073">
    <property type="entry name" value="Nucleotide cyclase"/>
    <property type="match status" value="1"/>
</dbReference>
<feature type="compositionally biased region" description="Basic and acidic residues" evidence="1">
    <location>
        <begin position="445"/>
        <end position="459"/>
    </location>
</feature>
<dbReference type="InterPro" id="IPR043128">
    <property type="entry name" value="Rev_trsase/Diguanyl_cyclase"/>
</dbReference>
<gene>
    <name evidence="5" type="ORF">C7378_0149</name>
</gene>
<dbReference type="InterPro" id="IPR001610">
    <property type="entry name" value="PAC"/>
</dbReference>
<organism evidence="5 6">
    <name type="scientific">Acidipila rosea</name>
    <dbReference type="NCBI Taxonomy" id="768535"/>
    <lineage>
        <taxon>Bacteria</taxon>
        <taxon>Pseudomonadati</taxon>
        <taxon>Acidobacteriota</taxon>
        <taxon>Terriglobia</taxon>
        <taxon>Terriglobales</taxon>
        <taxon>Acidobacteriaceae</taxon>
        <taxon>Acidipila</taxon>
    </lineage>
</organism>
<evidence type="ECO:0000259" key="3">
    <source>
        <dbReference type="PROSITE" id="PS50113"/>
    </source>
</evidence>
<dbReference type="InterPro" id="IPR000700">
    <property type="entry name" value="PAS-assoc_C"/>
</dbReference>
<feature type="domain" description="PAC" evidence="3">
    <location>
        <begin position="214"/>
        <end position="266"/>
    </location>
</feature>
<dbReference type="SMART" id="SM00091">
    <property type="entry name" value="PAS"/>
    <property type="match status" value="1"/>
</dbReference>
<dbReference type="InterPro" id="IPR000014">
    <property type="entry name" value="PAS"/>
</dbReference>
<dbReference type="CDD" id="cd01949">
    <property type="entry name" value="GGDEF"/>
    <property type="match status" value="1"/>
</dbReference>
<dbReference type="CDD" id="cd00130">
    <property type="entry name" value="PAS"/>
    <property type="match status" value="1"/>
</dbReference>
<dbReference type="Gene3D" id="3.30.70.270">
    <property type="match status" value="1"/>
</dbReference>
<dbReference type="EMBL" id="SMGK01000001">
    <property type="protein sequence ID" value="TCK75169.1"/>
    <property type="molecule type" value="Genomic_DNA"/>
</dbReference>